<feature type="transmembrane region" description="Helical" evidence="1">
    <location>
        <begin position="57"/>
        <end position="81"/>
    </location>
</feature>
<comment type="caution">
    <text evidence="2">The sequence shown here is derived from an EMBL/GenBank/DDBJ whole genome shotgun (WGS) entry which is preliminary data.</text>
</comment>
<reference evidence="2 3" key="1">
    <citation type="journal article" date="2023" name="Int. J. Syst. Evol. Microbiol.">
        <title>Arthrobacter mangrovi sp. nov., an actinobacterium isolated from the rhizosphere of a mangrove.</title>
        <authorList>
            <person name="Hamada M."/>
            <person name="Saitou S."/>
            <person name="Enomoto N."/>
            <person name="Nanri K."/>
            <person name="Hidaka K."/>
            <person name="Miura T."/>
            <person name="Tamura T."/>
        </authorList>
    </citation>
    <scope>NUCLEOTIDE SEQUENCE [LARGE SCALE GENOMIC DNA]</scope>
    <source>
        <strain evidence="2 3">NBRC 112813</strain>
    </source>
</reference>
<evidence type="ECO:0000313" key="2">
    <source>
        <dbReference type="EMBL" id="GLB68149.1"/>
    </source>
</evidence>
<name>A0ABQ5MW07_9MICC</name>
<evidence type="ECO:0000313" key="3">
    <source>
        <dbReference type="Proteomes" id="UP001209654"/>
    </source>
</evidence>
<evidence type="ECO:0008006" key="4">
    <source>
        <dbReference type="Google" id="ProtNLM"/>
    </source>
</evidence>
<keyword evidence="1" id="KW-0812">Transmembrane</keyword>
<keyword evidence="1" id="KW-0472">Membrane</keyword>
<protein>
    <recommendedName>
        <fullName evidence="4">ABC transporter permease</fullName>
    </recommendedName>
</protein>
<accession>A0ABQ5MW07</accession>
<dbReference type="RefSeq" id="WP_264796250.1">
    <property type="nucleotide sequence ID" value="NZ_BRVS01000013.1"/>
</dbReference>
<dbReference type="Proteomes" id="UP001209654">
    <property type="component" value="Unassembled WGS sequence"/>
</dbReference>
<keyword evidence="1" id="KW-1133">Transmembrane helix</keyword>
<feature type="transmembrane region" description="Helical" evidence="1">
    <location>
        <begin position="16"/>
        <end position="37"/>
    </location>
</feature>
<proteinExistence type="predicted"/>
<gene>
    <name evidence="2" type="ORF">AHIS1636_25910</name>
</gene>
<organism evidence="2 3">
    <name type="scientific">Arthrobacter mangrovi</name>
    <dbReference type="NCBI Taxonomy" id="2966350"/>
    <lineage>
        <taxon>Bacteria</taxon>
        <taxon>Bacillati</taxon>
        <taxon>Actinomycetota</taxon>
        <taxon>Actinomycetes</taxon>
        <taxon>Micrococcales</taxon>
        <taxon>Micrococcaceae</taxon>
        <taxon>Arthrobacter</taxon>
    </lineage>
</organism>
<keyword evidence="3" id="KW-1185">Reference proteome</keyword>
<feature type="transmembrane region" description="Helical" evidence="1">
    <location>
        <begin position="93"/>
        <end position="117"/>
    </location>
</feature>
<dbReference type="EMBL" id="BRVS01000013">
    <property type="protein sequence ID" value="GLB68149.1"/>
    <property type="molecule type" value="Genomic_DNA"/>
</dbReference>
<evidence type="ECO:0000256" key="1">
    <source>
        <dbReference type="SAM" id="Phobius"/>
    </source>
</evidence>
<sequence>MVLPAADAAKPRWPGWLALGLCGAAVALIIVGFPLLLQGLCALDNACTADEARASAAGAVLAQIGLLGVLPGMVLGAVAAFTGRGRGAGVCSLLLPPALLALFWLYAAAVPAGGAIVA</sequence>